<gene>
    <name evidence="6" type="ORF">TIFTF001_003362</name>
</gene>
<dbReference type="PROSITE" id="PS50294">
    <property type="entry name" value="WD_REPEATS_REGION"/>
    <property type="match status" value="1"/>
</dbReference>
<sequence>MDDGVGEEVIPLDSAEGGHLQGKDNEYFPRPENCNMLESHKMLIPGEGDYSRSSRQEFGDVLDAKNIRDISHLNALEHPYNNNNHRAMDDAGVTVEELTVRNLNGSSLAIVGTSTNLGRVQTRQNQWQHLYQLGSGSGSGSSRGNAAYRDNGQRMASGSEDVGYSSFPEFLAQRSCNDNHNEVVEDLTNSENRGILSNAPGSIRTKILSKSGFSEFFVKNTLKGKGIIFKGPSQDSSHLESRDRNSTKLAGATVAAFHTSQGLDAKIVNPASNMLNTRSKAGGSDYDGVNLREWLKVDRFQVNKMERLHVFRQIVELVDCSHAQGVALPSLRPSHFKLLPSNKVKYLGSIDRKEISQRTMDQDHSHSENNVPWKRQVENIFSSAGLSTKKLKLSQNTRAFRQWLQFPTNSGFKQEVSNYSHVNIAGQQNITNEFDEGDPVTKHGIVSKSGSLPVFNTREHMTCASEQLEEDWYTSPEEPNEGSCKTSSNIYSLGVLLFELLAHFHSASTHATAMSDLRHRILPPNFLAENPKEAGFCLWLLHPEPSSRPTTREILQSEVLSGLREASGEDLSSSIEEDDNESDLLLHFLTSLKEQKQKDASKLVEAIQCLEADIEEVERRHHPKEDLTRLCFHGDSSVRGRQNTSVHREPSSSDALSHSSPVPNQEESRLMKNISQLESAYFSMRSKIQLPETDVTVRQDKELLRNRENWYLTQKDEEKQIPTDRLGAFFDGLCKYARYNKFEVCGVLRNGEFNNTSNVICSLSFDRDEDYFAAAGVSKKIKIFEFNALFNDSVDIHYPVIEMANRSKLSCVCWNNYIKNYLASTDYDGAVKKNSLGTIRSVANVCCVQFSPHSTHLLAFGSADYRTYCYDLRYAKTAWCVLAGHEKAVSFVKFLDSETLVSASTDNTLKLWDLNKSTSAGLSPSACSLTLSGHTNEKNFVGLSVADGYIACGSETNEVFAYYRSLPMPITSHKFGSINSISGKETDDDNGQFVSSVCWRGKSEMVVAANSSGCIKVLQMV</sequence>
<dbReference type="SUPFAM" id="SSF56112">
    <property type="entry name" value="Protein kinase-like (PK-like)"/>
    <property type="match status" value="1"/>
</dbReference>
<feature type="coiled-coil region" evidence="4">
    <location>
        <begin position="593"/>
        <end position="620"/>
    </location>
</feature>
<dbReference type="GO" id="GO:0009640">
    <property type="term" value="P:photomorphogenesis"/>
    <property type="evidence" value="ECO:0007669"/>
    <property type="project" value="InterPro"/>
</dbReference>
<keyword evidence="1 3" id="KW-0853">WD repeat</keyword>
<dbReference type="Gene3D" id="1.10.510.10">
    <property type="entry name" value="Transferase(Phosphotransferase) domain 1"/>
    <property type="match status" value="1"/>
</dbReference>
<feature type="region of interest" description="Disordered" evidence="5">
    <location>
        <begin position="638"/>
        <end position="667"/>
    </location>
</feature>
<accession>A0AA87ZS94</accession>
<name>A0AA87ZS94_FICCA</name>
<proteinExistence type="predicted"/>
<dbReference type="Gene3D" id="2.130.10.10">
    <property type="entry name" value="YVTN repeat-like/Quinoprotein amine dehydrogenase"/>
    <property type="match status" value="2"/>
</dbReference>
<organism evidence="6 7">
    <name type="scientific">Ficus carica</name>
    <name type="common">Common fig</name>
    <dbReference type="NCBI Taxonomy" id="3494"/>
    <lineage>
        <taxon>Eukaryota</taxon>
        <taxon>Viridiplantae</taxon>
        <taxon>Streptophyta</taxon>
        <taxon>Embryophyta</taxon>
        <taxon>Tracheophyta</taxon>
        <taxon>Spermatophyta</taxon>
        <taxon>Magnoliopsida</taxon>
        <taxon>eudicotyledons</taxon>
        <taxon>Gunneridae</taxon>
        <taxon>Pentapetalae</taxon>
        <taxon>rosids</taxon>
        <taxon>fabids</taxon>
        <taxon>Rosales</taxon>
        <taxon>Moraceae</taxon>
        <taxon>Ficeae</taxon>
        <taxon>Ficus</taxon>
    </lineage>
</organism>
<dbReference type="PROSITE" id="PS00678">
    <property type="entry name" value="WD_REPEATS_1"/>
    <property type="match status" value="1"/>
</dbReference>
<feature type="repeat" description="WD" evidence="3">
    <location>
        <begin position="882"/>
        <end position="922"/>
    </location>
</feature>
<keyword evidence="7" id="KW-1185">Reference proteome</keyword>
<dbReference type="SUPFAM" id="SSF50978">
    <property type="entry name" value="WD40 repeat-like"/>
    <property type="match status" value="1"/>
</dbReference>
<evidence type="ECO:0008006" key="8">
    <source>
        <dbReference type="Google" id="ProtNLM"/>
    </source>
</evidence>
<dbReference type="InterPro" id="IPR019775">
    <property type="entry name" value="WD40_repeat_CS"/>
</dbReference>
<evidence type="ECO:0000256" key="3">
    <source>
        <dbReference type="PROSITE-ProRule" id="PRU00221"/>
    </source>
</evidence>
<protein>
    <recommendedName>
        <fullName evidence="8">Protein SPA1-RELATED 2</fullName>
    </recommendedName>
</protein>
<feature type="region of interest" description="Disordered" evidence="5">
    <location>
        <begin position="1"/>
        <end position="22"/>
    </location>
</feature>
<keyword evidence="4" id="KW-0175">Coiled coil</keyword>
<dbReference type="PANTHER" id="PTHR44218">
    <property type="entry name" value="PROTEIN SPA1-RELATED 2"/>
    <property type="match status" value="1"/>
</dbReference>
<comment type="caution">
    <text evidence="6">The sequence shown here is derived from an EMBL/GenBank/DDBJ whole genome shotgun (WGS) entry which is preliminary data.</text>
</comment>
<evidence type="ECO:0000256" key="5">
    <source>
        <dbReference type="SAM" id="MobiDB-lite"/>
    </source>
</evidence>
<evidence type="ECO:0000256" key="1">
    <source>
        <dbReference type="ARBA" id="ARBA00022574"/>
    </source>
</evidence>
<dbReference type="InterPro" id="IPR015943">
    <property type="entry name" value="WD40/YVTN_repeat-like_dom_sf"/>
</dbReference>
<evidence type="ECO:0000256" key="2">
    <source>
        <dbReference type="ARBA" id="ARBA00022737"/>
    </source>
</evidence>
<evidence type="ECO:0000313" key="7">
    <source>
        <dbReference type="Proteomes" id="UP001187192"/>
    </source>
</evidence>
<keyword evidence="2" id="KW-0677">Repeat</keyword>
<dbReference type="InterPro" id="IPR001680">
    <property type="entry name" value="WD40_rpt"/>
</dbReference>
<dbReference type="Proteomes" id="UP001187192">
    <property type="component" value="Unassembled WGS sequence"/>
</dbReference>
<evidence type="ECO:0000256" key="4">
    <source>
        <dbReference type="SAM" id="Coils"/>
    </source>
</evidence>
<dbReference type="EMBL" id="BTGU01000003">
    <property type="protein sequence ID" value="GMN31711.1"/>
    <property type="molecule type" value="Genomic_DNA"/>
</dbReference>
<dbReference type="InterPro" id="IPR044630">
    <property type="entry name" value="SPA1/2/3/4"/>
</dbReference>
<evidence type="ECO:0000313" key="6">
    <source>
        <dbReference type="EMBL" id="GMN31711.1"/>
    </source>
</evidence>
<dbReference type="InterPro" id="IPR011009">
    <property type="entry name" value="Kinase-like_dom_sf"/>
</dbReference>
<dbReference type="SMART" id="SM00320">
    <property type="entry name" value="WD40"/>
    <property type="match status" value="5"/>
</dbReference>
<dbReference type="Pfam" id="PF00400">
    <property type="entry name" value="WD40"/>
    <property type="match status" value="1"/>
</dbReference>
<reference evidence="6" key="1">
    <citation type="submission" date="2023-07" db="EMBL/GenBank/DDBJ databases">
        <title>draft genome sequence of fig (Ficus carica).</title>
        <authorList>
            <person name="Takahashi T."/>
            <person name="Nishimura K."/>
        </authorList>
    </citation>
    <scope>NUCLEOTIDE SEQUENCE</scope>
</reference>
<dbReference type="InterPro" id="IPR036322">
    <property type="entry name" value="WD40_repeat_dom_sf"/>
</dbReference>
<dbReference type="PROSITE" id="PS50082">
    <property type="entry name" value="WD_REPEATS_2"/>
    <property type="match status" value="1"/>
</dbReference>
<dbReference type="AlphaFoldDB" id="A0AA87ZS94"/>
<dbReference type="PANTHER" id="PTHR44218:SF15">
    <property type="entry name" value="PROTEIN SPA1-RELATED 2"/>
    <property type="match status" value="1"/>
</dbReference>